<organism evidence="2 3">
    <name type="scientific">Sphaceloma murrayae</name>
    <dbReference type="NCBI Taxonomy" id="2082308"/>
    <lineage>
        <taxon>Eukaryota</taxon>
        <taxon>Fungi</taxon>
        <taxon>Dikarya</taxon>
        <taxon>Ascomycota</taxon>
        <taxon>Pezizomycotina</taxon>
        <taxon>Dothideomycetes</taxon>
        <taxon>Dothideomycetidae</taxon>
        <taxon>Myriangiales</taxon>
        <taxon>Elsinoaceae</taxon>
        <taxon>Sphaceloma</taxon>
    </lineage>
</organism>
<evidence type="ECO:0000313" key="3">
    <source>
        <dbReference type="Proteomes" id="UP000243797"/>
    </source>
</evidence>
<dbReference type="InterPro" id="IPR013830">
    <property type="entry name" value="SGNH_hydro"/>
</dbReference>
<dbReference type="Pfam" id="PF13472">
    <property type="entry name" value="Lipase_GDSL_2"/>
    <property type="match status" value="1"/>
</dbReference>
<protein>
    <submittedName>
        <fullName evidence="2">GDSL esterase/lipase</fullName>
    </submittedName>
</protein>
<dbReference type="InParanoid" id="A0A2K1QQU7"/>
<dbReference type="SUPFAM" id="SSF52266">
    <property type="entry name" value="SGNH hydrolase"/>
    <property type="match status" value="1"/>
</dbReference>
<feature type="domain" description="SGNH hydrolase-type esterase" evidence="1">
    <location>
        <begin position="6"/>
        <end position="219"/>
    </location>
</feature>
<name>A0A2K1QQU7_9PEZI</name>
<dbReference type="CDD" id="cd01838">
    <property type="entry name" value="Isoamyl_acetate_hydrolase_like"/>
    <property type="match status" value="1"/>
</dbReference>
<accession>A0A2K1QQU7</accession>
<evidence type="ECO:0000259" key="1">
    <source>
        <dbReference type="Pfam" id="PF13472"/>
    </source>
</evidence>
<keyword evidence="3" id="KW-1185">Reference proteome</keyword>
<sequence>MDQIVLFGDSITQFSGDQNNGFAFKAAMENAYIRKLDVVNRGFSGYNTSLALRILPQVIPPPSPDQPRIRLFVVFLGANDARLPGTPPIDQCVSLNDFKANMRRIIDHPSVVSHRPEFLLVTPPPIDERLCEATDREKGFSVSRRSAAHTAAYAQVVRDLGEEYKIPVVDIWTAFLQEAGLAGSWDGKTDLPGSKALDINENLRELLNDGLHFTGRAYKVMYEQFMKVIAEELPHLRPEKIRMVFPDWKDEQDWKDYSGPRRIP</sequence>
<dbReference type="InterPro" id="IPR036514">
    <property type="entry name" value="SGNH_hydro_sf"/>
</dbReference>
<dbReference type="AlphaFoldDB" id="A0A2K1QQU7"/>
<dbReference type="PANTHER" id="PTHR14209">
    <property type="entry name" value="ISOAMYL ACETATE-HYDROLYZING ESTERASE 1"/>
    <property type="match status" value="1"/>
</dbReference>
<dbReference type="EMBL" id="NKHZ01000051">
    <property type="protein sequence ID" value="PNS17464.1"/>
    <property type="molecule type" value="Genomic_DNA"/>
</dbReference>
<dbReference type="InterPro" id="IPR045136">
    <property type="entry name" value="Iah1-like"/>
</dbReference>
<dbReference type="OrthoDB" id="671439at2759"/>
<gene>
    <name evidence="2" type="ORF">CAC42_7147</name>
</gene>
<reference evidence="2 3" key="1">
    <citation type="submission" date="2017-06" db="EMBL/GenBank/DDBJ databases">
        <title>Draft genome sequence of a variant of Elsinoe murrayae.</title>
        <authorList>
            <person name="Cheng Q."/>
        </authorList>
    </citation>
    <scope>NUCLEOTIDE SEQUENCE [LARGE SCALE GENOMIC DNA]</scope>
    <source>
        <strain evidence="2 3">CQ-2017a</strain>
    </source>
</reference>
<comment type="caution">
    <text evidence="2">The sequence shown here is derived from an EMBL/GenBank/DDBJ whole genome shotgun (WGS) entry which is preliminary data.</text>
</comment>
<dbReference type="Gene3D" id="3.40.50.1110">
    <property type="entry name" value="SGNH hydrolase"/>
    <property type="match status" value="1"/>
</dbReference>
<dbReference type="PANTHER" id="PTHR14209:SF19">
    <property type="entry name" value="ISOAMYL ACETATE-HYDROLYZING ESTERASE 1 HOMOLOG"/>
    <property type="match status" value="1"/>
</dbReference>
<proteinExistence type="predicted"/>
<dbReference type="FunCoup" id="A0A2K1QQU7">
    <property type="interactions" value="221"/>
</dbReference>
<evidence type="ECO:0000313" key="2">
    <source>
        <dbReference type="EMBL" id="PNS17464.1"/>
    </source>
</evidence>
<dbReference type="Proteomes" id="UP000243797">
    <property type="component" value="Unassembled WGS sequence"/>
</dbReference>
<dbReference type="STRING" id="2082308.A0A2K1QQU7"/>